<evidence type="ECO:0000256" key="4">
    <source>
        <dbReference type="ARBA" id="ARBA00016463"/>
    </source>
</evidence>
<dbReference type="PRINTS" id="PR01386">
    <property type="entry name" value="CCMCBIOGNSIS"/>
</dbReference>
<evidence type="ECO:0000256" key="6">
    <source>
        <dbReference type="ARBA" id="ARBA00022748"/>
    </source>
</evidence>
<evidence type="ECO:0000313" key="11">
    <source>
        <dbReference type="EMBL" id="RIJ24485.1"/>
    </source>
</evidence>
<name>A0A399R2N8_9PROT</name>
<gene>
    <name evidence="9" type="primary">ccmC</name>
    <name evidence="11" type="ORF">D1224_09700</name>
</gene>
<dbReference type="EMBL" id="QWGB01000005">
    <property type="protein sequence ID" value="RIJ24485.1"/>
    <property type="molecule type" value="Genomic_DNA"/>
</dbReference>
<keyword evidence="9" id="KW-0997">Cell inner membrane</keyword>
<comment type="function">
    <text evidence="1 9">Required for the export of heme to the periplasm for the biogenesis of c-type cytochromes.</text>
</comment>
<keyword evidence="6 9" id="KW-0201">Cytochrome c-type biogenesis</keyword>
<proteinExistence type="inferred from homology"/>
<dbReference type="InterPro" id="IPR045062">
    <property type="entry name" value="Cyt_c_biogenesis_CcsA/CcmC"/>
</dbReference>
<keyword evidence="12" id="KW-1185">Reference proteome</keyword>
<evidence type="ECO:0000259" key="10">
    <source>
        <dbReference type="Pfam" id="PF01578"/>
    </source>
</evidence>
<dbReference type="PANTHER" id="PTHR30071">
    <property type="entry name" value="HEME EXPORTER PROTEIN C"/>
    <property type="match status" value="1"/>
</dbReference>
<dbReference type="OrthoDB" id="9778550at2"/>
<keyword evidence="9" id="KW-0813">Transport</keyword>
<feature type="domain" description="Cytochrome c assembly protein" evidence="10">
    <location>
        <begin position="27"/>
        <end position="182"/>
    </location>
</feature>
<dbReference type="InterPro" id="IPR003557">
    <property type="entry name" value="Cyt_c_biogenesis_CcmC"/>
</dbReference>
<dbReference type="GO" id="GO:0005886">
    <property type="term" value="C:plasma membrane"/>
    <property type="evidence" value="ECO:0007669"/>
    <property type="project" value="UniProtKB-SubCell"/>
</dbReference>
<reference evidence="11 12" key="1">
    <citation type="submission" date="2018-08" db="EMBL/GenBank/DDBJ databases">
        <title>Henriciella mobilis sp. nov., isolated from seawater.</title>
        <authorList>
            <person name="Cheng H."/>
            <person name="Wu Y.-H."/>
            <person name="Xu X.-W."/>
            <person name="Guo L.-L."/>
        </authorList>
    </citation>
    <scope>NUCLEOTIDE SEQUENCE [LARGE SCALE GENOMIC DNA]</scope>
    <source>
        <strain evidence="11 12">CCUG66934</strain>
    </source>
</reference>
<evidence type="ECO:0000256" key="9">
    <source>
        <dbReference type="RuleBase" id="RU364092"/>
    </source>
</evidence>
<feature type="transmembrane region" description="Helical" evidence="9">
    <location>
        <begin position="61"/>
        <end position="82"/>
    </location>
</feature>
<dbReference type="AlphaFoldDB" id="A0A399R2N8"/>
<evidence type="ECO:0000256" key="2">
    <source>
        <dbReference type="ARBA" id="ARBA00004141"/>
    </source>
</evidence>
<feature type="transmembrane region" description="Helical" evidence="9">
    <location>
        <begin position="94"/>
        <end position="113"/>
    </location>
</feature>
<keyword evidence="7 9" id="KW-1133">Transmembrane helix</keyword>
<dbReference type="NCBIfam" id="TIGR01191">
    <property type="entry name" value="ccmC"/>
    <property type="match status" value="1"/>
</dbReference>
<dbReference type="Proteomes" id="UP000265431">
    <property type="component" value="Unassembled WGS sequence"/>
</dbReference>
<dbReference type="RefSeq" id="WP_119379674.1">
    <property type="nucleotide sequence ID" value="NZ_QWGB01000005.1"/>
</dbReference>
<evidence type="ECO:0000256" key="1">
    <source>
        <dbReference type="ARBA" id="ARBA00002442"/>
    </source>
</evidence>
<dbReference type="InterPro" id="IPR002541">
    <property type="entry name" value="Cyt_c_assembly"/>
</dbReference>
<keyword evidence="8 9" id="KW-0472">Membrane</keyword>
<comment type="subcellular location">
    <subcellularLocation>
        <location evidence="9">Cell inner membrane</location>
    </subcellularLocation>
    <subcellularLocation>
        <location evidence="2">Membrane</location>
        <topology evidence="2">Multi-pass membrane protein</topology>
    </subcellularLocation>
</comment>
<accession>A0A399R2N8</accession>
<dbReference type="GO" id="GO:0020037">
    <property type="term" value="F:heme binding"/>
    <property type="evidence" value="ECO:0007669"/>
    <property type="project" value="InterPro"/>
</dbReference>
<feature type="transmembrane region" description="Helical" evidence="9">
    <location>
        <begin position="159"/>
        <end position="180"/>
    </location>
</feature>
<dbReference type="GO" id="GO:0015232">
    <property type="term" value="F:heme transmembrane transporter activity"/>
    <property type="evidence" value="ECO:0007669"/>
    <property type="project" value="InterPro"/>
</dbReference>
<protein>
    <recommendedName>
        <fullName evidence="4 9">Heme exporter protein C</fullName>
    </recommendedName>
    <alternativeName>
        <fullName evidence="9">Cytochrome c-type biogenesis protein</fullName>
    </alternativeName>
</protein>
<dbReference type="PANTHER" id="PTHR30071:SF1">
    <property type="entry name" value="CYTOCHROME B_B6 PROTEIN-RELATED"/>
    <property type="match status" value="1"/>
</dbReference>
<sequence length="243" mass="26907">MIRAFANPHRFMALSRWLAPVCLGVGALLMLWSVWQGLWVVPQDDYQGGDIMRAMFIHVPSAWLAMASYMGLAATSLVWFVWRHELADMAAKSIAPLGAAYTALCLATGSIWGKPTWGTWWLWDDARMMSVLVMFFLFLGYMALRAAMETRQKAARAGAILAMVGAVNVPLIKFSVDIWSSIHQDASVLRLDGPAMPPVYLTPLLIGGLAHMIFFAGLTMMLMRAEVWGRRGDVLIARKLSGS</sequence>
<evidence type="ECO:0000256" key="7">
    <source>
        <dbReference type="ARBA" id="ARBA00022989"/>
    </source>
</evidence>
<feature type="transmembrane region" description="Helical" evidence="9">
    <location>
        <begin position="128"/>
        <end position="147"/>
    </location>
</feature>
<organism evidence="11 12">
    <name type="scientific">Henriciella barbarensis</name>
    <dbReference type="NCBI Taxonomy" id="86342"/>
    <lineage>
        <taxon>Bacteria</taxon>
        <taxon>Pseudomonadati</taxon>
        <taxon>Pseudomonadota</taxon>
        <taxon>Alphaproteobacteria</taxon>
        <taxon>Hyphomonadales</taxon>
        <taxon>Hyphomonadaceae</taxon>
        <taxon>Henriciella</taxon>
    </lineage>
</organism>
<keyword evidence="5 9" id="KW-0812">Transmembrane</keyword>
<dbReference type="Pfam" id="PF01578">
    <property type="entry name" value="Cytochrom_C_asm"/>
    <property type="match status" value="1"/>
</dbReference>
<keyword evidence="9" id="KW-1003">Cell membrane</keyword>
<evidence type="ECO:0000256" key="8">
    <source>
        <dbReference type="ARBA" id="ARBA00023136"/>
    </source>
</evidence>
<feature type="transmembrane region" description="Helical" evidence="9">
    <location>
        <begin position="21"/>
        <end position="41"/>
    </location>
</feature>
<feature type="transmembrane region" description="Helical" evidence="9">
    <location>
        <begin position="200"/>
        <end position="222"/>
    </location>
</feature>
<evidence type="ECO:0000313" key="12">
    <source>
        <dbReference type="Proteomes" id="UP000265431"/>
    </source>
</evidence>
<comment type="caution">
    <text evidence="11">The sequence shown here is derived from an EMBL/GenBank/DDBJ whole genome shotgun (WGS) entry which is preliminary data.</text>
</comment>
<comment type="similarity">
    <text evidence="3 9">Belongs to the CcmC/CycZ/HelC family.</text>
</comment>
<evidence type="ECO:0000256" key="3">
    <source>
        <dbReference type="ARBA" id="ARBA00005840"/>
    </source>
</evidence>
<dbReference type="GO" id="GO:0017004">
    <property type="term" value="P:cytochrome complex assembly"/>
    <property type="evidence" value="ECO:0007669"/>
    <property type="project" value="UniProtKB-KW"/>
</dbReference>
<evidence type="ECO:0000256" key="5">
    <source>
        <dbReference type="ARBA" id="ARBA00022692"/>
    </source>
</evidence>